<keyword evidence="3 6" id="KW-0813">Transport</keyword>
<dbReference type="Gene3D" id="1.10.287.660">
    <property type="entry name" value="Helix hairpin bin"/>
    <property type="match status" value="1"/>
</dbReference>
<comment type="similarity">
    <text evidence="2">Belongs to the VPS37 family.</text>
</comment>
<dbReference type="PANTHER" id="PTHR13678">
    <property type="entry name" value="VACUOLAR PROTEIN SORTING-ASSOCIATED PROTEIN 37"/>
    <property type="match status" value="1"/>
</dbReference>
<dbReference type="GO" id="GO:0000813">
    <property type="term" value="C:ESCRT I complex"/>
    <property type="evidence" value="ECO:0007669"/>
    <property type="project" value="UniProtKB-ARBA"/>
</dbReference>
<feature type="domain" description="VPS37 C-terminal" evidence="8">
    <location>
        <begin position="110"/>
        <end position="189"/>
    </location>
</feature>
<keyword evidence="4" id="KW-0967">Endosome</keyword>
<evidence type="ECO:0000259" key="8">
    <source>
        <dbReference type="PROSITE" id="PS51314"/>
    </source>
</evidence>
<evidence type="ECO:0000256" key="2">
    <source>
        <dbReference type="ARBA" id="ARBA00007617"/>
    </source>
</evidence>
<dbReference type="AlphaFoldDB" id="A0A2P6MT56"/>
<reference evidence="9 11" key="1">
    <citation type="journal article" date="2018" name="Genome Biol. Evol.">
        <title>Multiple Roots of Fruiting Body Formation in Amoebozoa.</title>
        <authorList>
            <person name="Hillmann F."/>
            <person name="Forbes G."/>
            <person name="Novohradska S."/>
            <person name="Ferling I."/>
            <person name="Riege K."/>
            <person name="Groth M."/>
            <person name="Westermann M."/>
            <person name="Marz M."/>
            <person name="Spaller T."/>
            <person name="Winckler T."/>
            <person name="Schaap P."/>
            <person name="Glockner G."/>
        </authorList>
    </citation>
    <scope>NUCLEOTIDE SEQUENCE [LARGE SCALE GENOMIC DNA]</scope>
    <source>
        <strain evidence="9 11">Jena</strain>
    </source>
</reference>
<dbReference type="GO" id="GO:0006623">
    <property type="term" value="P:protein targeting to vacuole"/>
    <property type="evidence" value="ECO:0007669"/>
    <property type="project" value="TreeGrafter"/>
</dbReference>
<evidence type="ECO:0000256" key="4">
    <source>
        <dbReference type="ARBA" id="ARBA00022753"/>
    </source>
</evidence>
<dbReference type="EMBL" id="MDYQ01000055">
    <property type="protein sequence ID" value="PRP84878.1"/>
    <property type="molecule type" value="Genomic_DNA"/>
</dbReference>
<comment type="caution">
    <text evidence="9">The sequence shown here is derived from an EMBL/GenBank/DDBJ whole genome shotgun (WGS) entry which is preliminary data.</text>
</comment>
<dbReference type="GO" id="GO:0043162">
    <property type="term" value="P:ubiquitin-dependent protein catabolic process via the multivesicular body sorting pathway"/>
    <property type="evidence" value="ECO:0007669"/>
    <property type="project" value="TreeGrafter"/>
</dbReference>
<dbReference type="SUPFAM" id="SSF140111">
    <property type="entry name" value="Endosomal sorting complex assembly domain"/>
    <property type="match status" value="1"/>
</dbReference>
<evidence type="ECO:0000256" key="3">
    <source>
        <dbReference type="ARBA" id="ARBA00022448"/>
    </source>
</evidence>
<feature type="region of interest" description="Disordered" evidence="7">
    <location>
        <begin position="1"/>
        <end position="29"/>
    </location>
</feature>
<dbReference type="EMBL" id="MDYQ01000434">
    <property type="protein sequence ID" value="PRP74891.1"/>
    <property type="molecule type" value="Genomic_DNA"/>
</dbReference>
<dbReference type="InterPro" id="IPR009851">
    <property type="entry name" value="Mod_r"/>
</dbReference>
<dbReference type="Pfam" id="PF07200">
    <property type="entry name" value="Mod_r"/>
    <property type="match status" value="1"/>
</dbReference>
<evidence type="ECO:0000313" key="11">
    <source>
        <dbReference type="Proteomes" id="UP000241769"/>
    </source>
</evidence>
<evidence type="ECO:0000256" key="6">
    <source>
        <dbReference type="PROSITE-ProRule" id="PRU00646"/>
    </source>
</evidence>
<keyword evidence="11" id="KW-1185">Reference proteome</keyword>
<feature type="compositionally biased region" description="Polar residues" evidence="7">
    <location>
        <begin position="17"/>
        <end position="29"/>
    </location>
</feature>
<dbReference type="GO" id="GO:0006612">
    <property type="term" value="P:protein targeting to membrane"/>
    <property type="evidence" value="ECO:0007669"/>
    <property type="project" value="TreeGrafter"/>
</dbReference>
<dbReference type="STRING" id="1890364.A0A2P6MT56"/>
<dbReference type="InParanoid" id="A0A2P6MT56"/>
<evidence type="ECO:0000256" key="5">
    <source>
        <dbReference type="ARBA" id="ARBA00022927"/>
    </source>
</evidence>
<gene>
    <name evidence="10" type="ORF">PROFUN_07532</name>
    <name evidence="9" type="ORF">PROFUN_16100</name>
</gene>
<accession>A0A2P6MT56</accession>
<proteinExistence type="inferred from homology"/>
<evidence type="ECO:0000256" key="7">
    <source>
        <dbReference type="SAM" id="MobiDB-lite"/>
    </source>
</evidence>
<sequence length="189" mass="21621">MYPGQQARPPIPAKPSALSNTSHTPLPTIPSTFQELETRTASELAVLLNDEVEYDTFFNSLSCVQTMKQVRDDLRTKNEEVAKRGLSKESELELLQREIMSRHRVISEKKAILEGKLQKQQEIMKQFSTASMINNLEVAAGEAERSSDRTAEQFLNGTIDQKTFIQNFMQERKLFHLRSAKKESLMMSR</sequence>
<dbReference type="PANTHER" id="PTHR13678:SF2">
    <property type="entry name" value="VACUOLAR PROTEIN SORTING-ASSOCIATED PROTEIN 37A"/>
    <property type="match status" value="1"/>
</dbReference>
<evidence type="ECO:0000313" key="9">
    <source>
        <dbReference type="EMBL" id="PRP74891.1"/>
    </source>
</evidence>
<name>A0A2P6MT56_9EUKA</name>
<dbReference type="InterPro" id="IPR037202">
    <property type="entry name" value="ESCRT_assembly_dom"/>
</dbReference>
<evidence type="ECO:0000313" key="10">
    <source>
        <dbReference type="EMBL" id="PRP84878.1"/>
    </source>
</evidence>
<organism evidence="9 11">
    <name type="scientific">Planoprotostelium fungivorum</name>
    <dbReference type="NCBI Taxonomy" id="1890364"/>
    <lineage>
        <taxon>Eukaryota</taxon>
        <taxon>Amoebozoa</taxon>
        <taxon>Evosea</taxon>
        <taxon>Variosea</taxon>
        <taxon>Cavosteliida</taxon>
        <taxon>Cavosteliaceae</taxon>
        <taxon>Planoprotostelium</taxon>
    </lineage>
</organism>
<dbReference type="OrthoDB" id="10260857at2759"/>
<evidence type="ECO:0000256" key="1">
    <source>
        <dbReference type="ARBA" id="ARBA00004177"/>
    </source>
</evidence>
<dbReference type="PROSITE" id="PS51314">
    <property type="entry name" value="VPS37_C"/>
    <property type="match status" value="1"/>
</dbReference>
<comment type="subcellular location">
    <subcellularLocation>
        <location evidence="1">Endosome</location>
    </subcellularLocation>
</comment>
<keyword evidence="5 6" id="KW-0653">Protein transport</keyword>
<dbReference type="Proteomes" id="UP000241769">
    <property type="component" value="Unassembled WGS sequence"/>
</dbReference>
<dbReference type="InterPro" id="IPR029012">
    <property type="entry name" value="Helix_hairpin_bin_sf"/>
</dbReference>
<protein>
    <submittedName>
        <fullName evidence="9">Vacuolar protein sorting 37 protein</fullName>
    </submittedName>
    <submittedName>
        <fullName evidence="10">Vacuolar sorting protein</fullName>
    </submittedName>
</protein>